<sequence length="546" mass="60509">MISLKTLIAAAVITISITDMPICGQTTLKTTIDPVTLILDGRKADGGWRLIPGPKTDVLDTTAKNITFATDTDTLNITLDEWQSKDFIILTAKGDTARVRVNCTAANPYENPDPALLKKAPSGLLSRKQAEFDINALVYSLSQIHPDIFSTCRQADFFRAVNTAIASLPDSVSVMELYRRTAPIVAMIGDGHTNLTFPYSKVFTKELKRMPVWVDVLSDKSIVCRSSLDSIIPRGAKILSINGHTDTEMIDAMMPFVAGEREHFKLSRIDSSFPALRHMLFPADTFEISYLPEGAKKPLSVTYQAISFDEAKRRSPALPESGSDNPYSFTIDKKNNVAIMDFREFSDVGRMESFADSMFTALRKNKIGNLIIDLRKNGGGNSSVGDRLLRYITPEPYMQMDKALVKITPLTKKLMKAPDIVPTFMFWEATPDQYIVPRTADEGHYDGNVYLLTSNKTFSSAGSFAWAFKECGMGTVIGEETGGMNVCFGDVLSYRMPVSRLQCSVSFKRFWQFRADENDIHGTIPDIAVPAAKAMDTALKLVKKSK</sequence>
<dbReference type="PANTHER" id="PTHR11261">
    <property type="entry name" value="INTERPHOTORECEPTOR RETINOID-BINDING PROTEIN"/>
    <property type="match status" value="1"/>
</dbReference>
<dbReference type="Proteomes" id="UP000297149">
    <property type="component" value="Chromosome"/>
</dbReference>
<reference evidence="3" key="1">
    <citation type="submission" date="2019-02" db="EMBL/GenBank/DDBJ databases">
        <title>Isolation and identification of novel species under the genus Muribaculum.</title>
        <authorList>
            <person name="Miyake S."/>
            <person name="Ding Y."/>
            <person name="Low A."/>
            <person name="Soh M."/>
            <person name="Seedorf H."/>
        </authorList>
    </citation>
    <scope>NUCLEOTIDE SEQUENCE [LARGE SCALE GENOMIC DNA]</scope>
    <source>
        <strain evidence="3">H5</strain>
    </source>
</reference>
<dbReference type="SUPFAM" id="SSF52096">
    <property type="entry name" value="ClpP/crotonase"/>
    <property type="match status" value="1"/>
</dbReference>
<dbReference type="InterPro" id="IPR029045">
    <property type="entry name" value="ClpP/crotonase-like_dom_sf"/>
</dbReference>
<proteinExistence type="predicted"/>
<evidence type="ECO:0000313" key="2">
    <source>
        <dbReference type="EMBL" id="QCD41690.1"/>
    </source>
</evidence>
<protein>
    <recommendedName>
        <fullName evidence="1">Tail specific protease domain-containing protein</fullName>
    </recommendedName>
</protein>
<gene>
    <name evidence="2" type="ORF">E7747_04960</name>
</gene>
<dbReference type="GO" id="GO:0008236">
    <property type="term" value="F:serine-type peptidase activity"/>
    <property type="evidence" value="ECO:0007669"/>
    <property type="project" value="InterPro"/>
</dbReference>
<dbReference type="PANTHER" id="PTHR11261:SF3">
    <property type="entry name" value="RETINOL-BINDING PROTEIN 3"/>
    <property type="match status" value="1"/>
</dbReference>
<dbReference type="EMBL" id="CP039396">
    <property type="protein sequence ID" value="QCD41690.1"/>
    <property type="molecule type" value="Genomic_DNA"/>
</dbReference>
<dbReference type="Pfam" id="PF03572">
    <property type="entry name" value="Peptidase_S41"/>
    <property type="match status" value="1"/>
</dbReference>
<dbReference type="Gene3D" id="3.90.226.10">
    <property type="entry name" value="2-enoyl-CoA Hydratase, Chain A, domain 1"/>
    <property type="match status" value="1"/>
</dbReference>
<dbReference type="AlphaFoldDB" id="A0A4P7W2Q5"/>
<keyword evidence="3" id="KW-1185">Reference proteome</keyword>
<feature type="domain" description="Tail specific protease" evidence="1">
    <location>
        <begin position="338"/>
        <end position="487"/>
    </location>
</feature>
<organism evidence="2 3">
    <name type="scientific">Duncaniella dubosii</name>
    <dbReference type="NCBI Taxonomy" id="2518971"/>
    <lineage>
        <taxon>Bacteria</taxon>
        <taxon>Pseudomonadati</taxon>
        <taxon>Bacteroidota</taxon>
        <taxon>Bacteroidia</taxon>
        <taxon>Bacteroidales</taxon>
        <taxon>Muribaculaceae</taxon>
        <taxon>Duncaniella</taxon>
    </lineage>
</organism>
<name>A0A4P7W2Q5_9BACT</name>
<dbReference type="InterPro" id="IPR005151">
    <property type="entry name" value="Tail-specific_protease"/>
</dbReference>
<dbReference type="KEGG" id="ddb:E7747_04960"/>
<evidence type="ECO:0000259" key="1">
    <source>
        <dbReference type="Pfam" id="PF03572"/>
    </source>
</evidence>
<evidence type="ECO:0000313" key="3">
    <source>
        <dbReference type="Proteomes" id="UP000297149"/>
    </source>
</evidence>
<accession>A0A4P7W2Q5</accession>
<dbReference type="GO" id="GO:0006508">
    <property type="term" value="P:proteolysis"/>
    <property type="evidence" value="ECO:0007669"/>
    <property type="project" value="InterPro"/>
</dbReference>
<dbReference type="RefSeq" id="WP_136414485.1">
    <property type="nucleotide sequence ID" value="NZ_CP039396.1"/>
</dbReference>